<evidence type="ECO:0000259" key="1">
    <source>
        <dbReference type="PROSITE" id="PS50146"/>
    </source>
</evidence>
<dbReference type="GO" id="GO:0016301">
    <property type="term" value="F:kinase activity"/>
    <property type="evidence" value="ECO:0007669"/>
    <property type="project" value="InterPro"/>
</dbReference>
<feature type="domain" description="DAGKc" evidence="1">
    <location>
        <begin position="60"/>
        <end position="157"/>
    </location>
</feature>
<dbReference type="Proteomes" id="UP000271098">
    <property type="component" value="Unassembled WGS sequence"/>
</dbReference>
<dbReference type="InterPro" id="IPR017438">
    <property type="entry name" value="ATP-NAD_kinase_N"/>
</dbReference>
<keyword evidence="3" id="KW-1185">Reference proteome</keyword>
<gene>
    <name evidence="2" type="ORF">GPUH_LOCUS3917</name>
</gene>
<dbReference type="OrthoDB" id="9979394at2759"/>
<sequence>MRLASVPGKLWEHKKKSAFAAILAYYIAGKTLRWKRDCDIRAVYAQQAKRFGDMPLAETERLRRVTVLVDAKSGSAFDCFSKNALPLLHLAGLKVDLIRATDRSQFESVAENIDTTECDALYIVGDDSALSAALTAIYRKNDAAAVPIGVFPGGSENKSLANLVPNVFG</sequence>
<dbReference type="Gene3D" id="3.40.50.10330">
    <property type="entry name" value="Probable inorganic polyphosphate/atp-NAD kinase, domain 1"/>
    <property type="match status" value="1"/>
</dbReference>
<dbReference type="InterPro" id="IPR016064">
    <property type="entry name" value="NAD/diacylglycerol_kinase_sf"/>
</dbReference>
<accession>A0A183D5C6</accession>
<dbReference type="EMBL" id="UYRT01007032">
    <property type="protein sequence ID" value="VDK41513.1"/>
    <property type="molecule type" value="Genomic_DNA"/>
</dbReference>
<evidence type="ECO:0000313" key="3">
    <source>
        <dbReference type="Proteomes" id="UP000271098"/>
    </source>
</evidence>
<proteinExistence type="predicted"/>
<dbReference type="AlphaFoldDB" id="A0A183D5C6"/>
<reference evidence="2 3" key="2">
    <citation type="submission" date="2018-11" db="EMBL/GenBank/DDBJ databases">
        <authorList>
            <consortium name="Pathogen Informatics"/>
        </authorList>
    </citation>
    <scope>NUCLEOTIDE SEQUENCE [LARGE SCALE GENOMIC DNA]</scope>
</reference>
<dbReference type="InterPro" id="IPR001206">
    <property type="entry name" value="Diacylglycerol_kinase_cat_dom"/>
</dbReference>
<evidence type="ECO:0000313" key="2">
    <source>
        <dbReference type="EMBL" id="VDK41513.1"/>
    </source>
</evidence>
<reference evidence="4" key="1">
    <citation type="submission" date="2016-06" db="UniProtKB">
        <authorList>
            <consortium name="WormBaseParasite"/>
        </authorList>
    </citation>
    <scope>IDENTIFICATION</scope>
</reference>
<evidence type="ECO:0000313" key="4">
    <source>
        <dbReference type="WBParaSite" id="GPUH_0000392401-mRNA-1"/>
    </source>
</evidence>
<organism evidence="4">
    <name type="scientific">Gongylonema pulchrum</name>
    <dbReference type="NCBI Taxonomy" id="637853"/>
    <lineage>
        <taxon>Eukaryota</taxon>
        <taxon>Metazoa</taxon>
        <taxon>Ecdysozoa</taxon>
        <taxon>Nematoda</taxon>
        <taxon>Chromadorea</taxon>
        <taxon>Rhabditida</taxon>
        <taxon>Spirurina</taxon>
        <taxon>Spiruromorpha</taxon>
        <taxon>Spiruroidea</taxon>
        <taxon>Gongylonematidae</taxon>
        <taxon>Gongylonema</taxon>
    </lineage>
</organism>
<dbReference type="WBParaSite" id="GPUH_0000392401-mRNA-1">
    <property type="protein sequence ID" value="GPUH_0000392401-mRNA-1"/>
    <property type="gene ID" value="GPUH_0000392401"/>
</dbReference>
<dbReference type="PROSITE" id="PS50146">
    <property type="entry name" value="DAGK"/>
    <property type="match status" value="1"/>
</dbReference>
<dbReference type="Pfam" id="PF00781">
    <property type="entry name" value="DAGK_cat"/>
    <property type="match status" value="1"/>
</dbReference>
<name>A0A183D5C6_9BILA</name>
<dbReference type="SUPFAM" id="SSF111331">
    <property type="entry name" value="NAD kinase/diacylglycerol kinase-like"/>
    <property type="match status" value="1"/>
</dbReference>
<protein>
    <submittedName>
        <fullName evidence="4">DAGKc domain-containing protein</fullName>
    </submittedName>
</protein>